<dbReference type="EMBL" id="BMCP01000003">
    <property type="protein sequence ID" value="GGE49488.1"/>
    <property type="molecule type" value="Genomic_DNA"/>
</dbReference>
<evidence type="ECO:0000313" key="4">
    <source>
        <dbReference type="Proteomes" id="UP000602745"/>
    </source>
</evidence>
<keyword evidence="4" id="KW-1185">Reference proteome</keyword>
<dbReference type="Proteomes" id="UP000602745">
    <property type="component" value="Unassembled WGS sequence"/>
</dbReference>
<dbReference type="PANTHER" id="PTHR36508:SF1">
    <property type="entry name" value="PROTEIN SLYX"/>
    <property type="match status" value="1"/>
</dbReference>
<dbReference type="AlphaFoldDB" id="A0A8J3DYB4"/>
<dbReference type="RefSeq" id="WP_188410449.1">
    <property type="nucleotide sequence ID" value="NZ_BMCP01000003.1"/>
</dbReference>
<sequence length="73" mass="8463">MTQDPSLTERLDRLETRVAYQDQAIEDLNQIITDQWKQLELLRRQFARLDEQVRDATAATGTSPGQEPPPPHY</sequence>
<reference evidence="3" key="2">
    <citation type="submission" date="2020-09" db="EMBL/GenBank/DDBJ databases">
        <authorList>
            <person name="Sun Q."/>
            <person name="Sedlacek I."/>
        </authorList>
    </citation>
    <scope>NUCLEOTIDE SEQUENCE</scope>
    <source>
        <strain evidence="3">CCM 7684</strain>
    </source>
</reference>
<dbReference type="InterPro" id="IPR007236">
    <property type="entry name" value="SlyX"/>
</dbReference>
<evidence type="ECO:0000256" key="1">
    <source>
        <dbReference type="HAMAP-Rule" id="MF_00715"/>
    </source>
</evidence>
<dbReference type="Gene3D" id="1.20.5.300">
    <property type="match status" value="1"/>
</dbReference>
<reference evidence="3" key="1">
    <citation type="journal article" date="2014" name="Int. J. Syst. Evol. Microbiol.">
        <title>Complete genome sequence of Corynebacterium casei LMG S-19264T (=DSM 44701T), isolated from a smear-ripened cheese.</title>
        <authorList>
            <consortium name="US DOE Joint Genome Institute (JGI-PGF)"/>
            <person name="Walter F."/>
            <person name="Albersmeier A."/>
            <person name="Kalinowski J."/>
            <person name="Ruckert C."/>
        </authorList>
    </citation>
    <scope>NUCLEOTIDE SEQUENCE</scope>
    <source>
        <strain evidence="3">CCM 7684</strain>
    </source>
</reference>
<feature type="region of interest" description="Disordered" evidence="2">
    <location>
        <begin position="53"/>
        <end position="73"/>
    </location>
</feature>
<dbReference type="HAMAP" id="MF_00715">
    <property type="entry name" value="SlyX"/>
    <property type="match status" value="1"/>
</dbReference>
<comment type="caution">
    <text evidence="3">The sequence shown here is derived from an EMBL/GenBank/DDBJ whole genome shotgun (WGS) entry which is preliminary data.</text>
</comment>
<evidence type="ECO:0000313" key="3">
    <source>
        <dbReference type="EMBL" id="GGE49488.1"/>
    </source>
</evidence>
<proteinExistence type="inferred from homology"/>
<name>A0A8J3DYB4_9RHOB</name>
<gene>
    <name evidence="1 3" type="primary">slyX</name>
    <name evidence="3" type="ORF">GCM10007276_28290</name>
</gene>
<protein>
    <recommendedName>
        <fullName evidence="1">Protein SlyX homolog</fullName>
    </recommendedName>
</protein>
<dbReference type="Pfam" id="PF04102">
    <property type="entry name" value="SlyX"/>
    <property type="match status" value="1"/>
</dbReference>
<dbReference type="PANTHER" id="PTHR36508">
    <property type="entry name" value="PROTEIN SLYX"/>
    <property type="match status" value="1"/>
</dbReference>
<accession>A0A8J3DYB4</accession>
<evidence type="ECO:0000256" key="2">
    <source>
        <dbReference type="SAM" id="MobiDB-lite"/>
    </source>
</evidence>
<organism evidence="3 4">
    <name type="scientific">Agaricicola taiwanensis</name>
    <dbReference type="NCBI Taxonomy" id="591372"/>
    <lineage>
        <taxon>Bacteria</taxon>
        <taxon>Pseudomonadati</taxon>
        <taxon>Pseudomonadota</taxon>
        <taxon>Alphaproteobacteria</taxon>
        <taxon>Rhodobacterales</taxon>
        <taxon>Paracoccaceae</taxon>
        <taxon>Agaricicola</taxon>
    </lineage>
</organism>
<comment type="similarity">
    <text evidence="1">Belongs to the SlyX family.</text>
</comment>